<name>A0A7Y8GSV9_9BURK</name>
<gene>
    <name evidence="12" type="primary">fliJ</name>
    <name evidence="12" type="ORF">F3K02_02935</name>
</gene>
<dbReference type="Gene3D" id="1.10.287.1700">
    <property type="match status" value="1"/>
</dbReference>
<evidence type="ECO:0000256" key="4">
    <source>
        <dbReference type="ARBA" id="ARBA00022448"/>
    </source>
</evidence>
<dbReference type="GO" id="GO:0015031">
    <property type="term" value="P:protein transport"/>
    <property type="evidence" value="ECO:0007669"/>
    <property type="project" value="UniProtKB-KW"/>
</dbReference>
<keyword evidence="12" id="KW-0282">Flagellum</keyword>
<proteinExistence type="inferred from homology"/>
<protein>
    <recommendedName>
        <fullName evidence="3">Flagellar FliJ protein</fullName>
    </recommendedName>
</protein>
<evidence type="ECO:0000256" key="9">
    <source>
        <dbReference type="ARBA" id="ARBA00023136"/>
    </source>
</evidence>
<feature type="coiled-coil region" evidence="11">
    <location>
        <begin position="4"/>
        <end position="52"/>
    </location>
</feature>
<dbReference type="NCBIfam" id="TIGR02473">
    <property type="entry name" value="flagell_FliJ"/>
    <property type="match status" value="1"/>
</dbReference>
<dbReference type="GO" id="GO:0071973">
    <property type="term" value="P:bacterial-type flagellum-dependent cell motility"/>
    <property type="evidence" value="ECO:0007669"/>
    <property type="project" value="InterPro"/>
</dbReference>
<evidence type="ECO:0000313" key="13">
    <source>
        <dbReference type="Proteomes" id="UP000545507"/>
    </source>
</evidence>
<dbReference type="EMBL" id="VYGV01000003">
    <property type="protein sequence ID" value="NWF44212.1"/>
    <property type="molecule type" value="Genomic_DNA"/>
</dbReference>
<reference evidence="12 13" key="1">
    <citation type="submission" date="2019-09" db="EMBL/GenBank/DDBJ databases">
        <title>Hydrogenophaga aromatica sp. nov., isolated from a para-xylene-degrading enrichment culture.</title>
        <authorList>
            <person name="Tancsics A."/>
            <person name="Banerjee S."/>
        </authorList>
    </citation>
    <scope>NUCLEOTIDE SEQUENCE [LARGE SCALE GENOMIC DNA]</scope>
    <source>
        <strain evidence="12 13">D2P1</strain>
    </source>
</reference>
<keyword evidence="4" id="KW-0813">Transport</keyword>
<evidence type="ECO:0000256" key="2">
    <source>
        <dbReference type="ARBA" id="ARBA00010004"/>
    </source>
</evidence>
<evidence type="ECO:0000256" key="10">
    <source>
        <dbReference type="ARBA" id="ARBA00023225"/>
    </source>
</evidence>
<dbReference type="AlphaFoldDB" id="A0A7Y8GSV9"/>
<dbReference type="GO" id="GO:0009288">
    <property type="term" value="C:bacterial-type flagellum"/>
    <property type="evidence" value="ECO:0007669"/>
    <property type="project" value="InterPro"/>
</dbReference>
<keyword evidence="8" id="KW-0653">Protein transport</keyword>
<dbReference type="InterPro" id="IPR053716">
    <property type="entry name" value="Flag_assembly_chemotaxis_eff"/>
</dbReference>
<accession>A0A7Y8GSV9</accession>
<keyword evidence="6" id="KW-0145">Chemotaxis</keyword>
<comment type="subcellular location">
    <subcellularLocation>
        <location evidence="1">Cell membrane</location>
        <topology evidence="1">Peripheral membrane protein</topology>
        <orientation evidence="1">Cytoplasmic side</orientation>
    </subcellularLocation>
</comment>
<dbReference type="PANTHER" id="PTHR38786:SF1">
    <property type="entry name" value="FLAGELLAR FLIJ PROTEIN"/>
    <property type="match status" value="1"/>
</dbReference>
<dbReference type="GO" id="GO:0005886">
    <property type="term" value="C:plasma membrane"/>
    <property type="evidence" value="ECO:0007669"/>
    <property type="project" value="UniProtKB-SubCell"/>
</dbReference>
<dbReference type="Pfam" id="PF02050">
    <property type="entry name" value="FliJ"/>
    <property type="match status" value="1"/>
</dbReference>
<dbReference type="InterPro" id="IPR018006">
    <property type="entry name" value="Flag_FliJ_proteobac"/>
</dbReference>
<keyword evidence="12" id="KW-0966">Cell projection</keyword>
<dbReference type="PRINTS" id="PR01004">
    <property type="entry name" value="FLGFLIJ"/>
</dbReference>
<organism evidence="12 13">
    <name type="scientific">Hydrogenophaga aromaticivorans</name>
    <dbReference type="NCBI Taxonomy" id="2610898"/>
    <lineage>
        <taxon>Bacteria</taxon>
        <taxon>Pseudomonadati</taxon>
        <taxon>Pseudomonadota</taxon>
        <taxon>Betaproteobacteria</taxon>
        <taxon>Burkholderiales</taxon>
        <taxon>Comamonadaceae</taxon>
        <taxon>Hydrogenophaga</taxon>
    </lineage>
</organism>
<keyword evidence="10" id="KW-1006">Bacterial flagellum protein export</keyword>
<sequence>MSNIQTLNKVVELAEKRRDEALSALGQLQRERQVASEQMQQLQTYADEAQQRWNARCTSTGVDAAQLHHHRQFMQKIDHAMEFQRGVLAQRDELIQRGQAQVYAAERDVAGLRKYTERKLEALNLRALRQDQKSTDEMALTIHLRHRLAQSQGLRS</sequence>
<evidence type="ECO:0000256" key="8">
    <source>
        <dbReference type="ARBA" id="ARBA00022927"/>
    </source>
</evidence>
<keyword evidence="7" id="KW-1005">Bacterial flagellum biogenesis</keyword>
<evidence type="ECO:0000256" key="6">
    <source>
        <dbReference type="ARBA" id="ARBA00022500"/>
    </source>
</evidence>
<keyword evidence="12" id="KW-0969">Cilium</keyword>
<dbReference type="GO" id="GO:0003774">
    <property type="term" value="F:cytoskeletal motor activity"/>
    <property type="evidence" value="ECO:0007669"/>
    <property type="project" value="InterPro"/>
</dbReference>
<dbReference type="InterPro" id="IPR052570">
    <property type="entry name" value="FliJ"/>
</dbReference>
<comment type="caution">
    <text evidence="12">The sequence shown here is derived from an EMBL/GenBank/DDBJ whole genome shotgun (WGS) entry which is preliminary data.</text>
</comment>
<dbReference type="GO" id="GO:0044781">
    <property type="term" value="P:bacterial-type flagellum organization"/>
    <property type="evidence" value="ECO:0007669"/>
    <property type="project" value="UniProtKB-KW"/>
</dbReference>
<keyword evidence="13" id="KW-1185">Reference proteome</keyword>
<dbReference type="RefSeq" id="WP_177133138.1">
    <property type="nucleotide sequence ID" value="NZ_VYGV01000003.1"/>
</dbReference>
<evidence type="ECO:0000256" key="5">
    <source>
        <dbReference type="ARBA" id="ARBA00022475"/>
    </source>
</evidence>
<keyword evidence="5" id="KW-1003">Cell membrane</keyword>
<evidence type="ECO:0000256" key="3">
    <source>
        <dbReference type="ARBA" id="ARBA00020392"/>
    </source>
</evidence>
<dbReference type="PANTHER" id="PTHR38786">
    <property type="entry name" value="FLAGELLAR FLIJ PROTEIN"/>
    <property type="match status" value="1"/>
</dbReference>
<evidence type="ECO:0000256" key="7">
    <source>
        <dbReference type="ARBA" id="ARBA00022795"/>
    </source>
</evidence>
<dbReference type="InterPro" id="IPR012823">
    <property type="entry name" value="Flagell_FliJ"/>
</dbReference>
<dbReference type="Proteomes" id="UP000545507">
    <property type="component" value="Unassembled WGS sequence"/>
</dbReference>
<evidence type="ECO:0000256" key="1">
    <source>
        <dbReference type="ARBA" id="ARBA00004413"/>
    </source>
</evidence>
<keyword evidence="11" id="KW-0175">Coiled coil</keyword>
<dbReference type="GO" id="GO:0006935">
    <property type="term" value="P:chemotaxis"/>
    <property type="evidence" value="ECO:0007669"/>
    <property type="project" value="UniProtKB-KW"/>
</dbReference>
<evidence type="ECO:0000313" key="12">
    <source>
        <dbReference type="EMBL" id="NWF44212.1"/>
    </source>
</evidence>
<keyword evidence="9" id="KW-0472">Membrane</keyword>
<evidence type="ECO:0000256" key="11">
    <source>
        <dbReference type="SAM" id="Coils"/>
    </source>
</evidence>
<comment type="similarity">
    <text evidence="2">Belongs to the FliJ family.</text>
</comment>